<gene>
    <name evidence="2" type="ORF">FB550_101726</name>
</gene>
<proteinExistence type="predicted"/>
<dbReference type="Pfam" id="PF19581">
    <property type="entry name" value="Glyoxalase_7"/>
    <property type="match status" value="1"/>
</dbReference>
<organism evidence="2 3">
    <name type="scientific">Neobacillus bataviensis</name>
    <dbReference type="NCBI Taxonomy" id="220685"/>
    <lineage>
        <taxon>Bacteria</taxon>
        <taxon>Bacillati</taxon>
        <taxon>Bacillota</taxon>
        <taxon>Bacilli</taxon>
        <taxon>Bacillales</taxon>
        <taxon>Bacillaceae</taxon>
        <taxon>Neobacillus</taxon>
    </lineage>
</organism>
<dbReference type="InterPro" id="IPR029068">
    <property type="entry name" value="Glyas_Bleomycin-R_OHBP_Dase"/>
</dbReference>
<dbReference type="InterPro" id="IPR000335">
    <property type="entry name" value="Bleomycin-R"/>
</dbReference>
<dbReference type="Proteomes" id="UP000319671">
    <property type="component" value="Unassembled WGS sequence"/>
</dbReference>
<dbReference type="RefSeq" id="WP_222429625.1">
    <property type="nucleotide sequence ID" value="NZ_VIVN01000001.1"/>
</dbReference>
<keyword evidence="1" id="KW-0046">Antibiotic resistance</keyword>
<dbReference type="SUPFAM" id="SSF54593">
    <property type="entry name" value="Glyoxalase/Bleomycin resistance protein/Dihydroxybiphenyl dioxygenase"/>
    <property type="match status" value="1"/>
</dbReference>
<accession>A0A561DZB4</accession>
<dbReference type="AlphaFoldDB" id="A0A561DZB4"/>
<evidence type="ECO:0000313" key="3">
    <source>
        <dbReference type="Proteomes" id="UP000319671"/>
    </source>
</evidence>
<reference evidence="2 3" key="1">
    <citation type="submission" date="2019-06" db="EMBL/GenBank/DDBJ databases">
        <title>Sorghum-associated microbial communities from plants grown in Nebraska, USA.</title>
        <authorList>
            <person name="Schachtman D."/>
        </authorList>
    </citation>
    <scope>NUCLEOTIDE SEQUENCE [LARGE SCALE GENOMIC DNA]</scope>
    <source>
        <strain evidence="2 3">2482</strain>
    </source>
</reference>
<sequence>MQKVIPAFRITDYTRSKAFYVERMGFHIDLEQRFEPHLLGSCKYTGISFAVFSY</sequence>
<comment type="caution">
    <text evidence="2">The sequence shown here is derived from an EMBL/GenBank/DDBJ whole genome shotgun (WGS) entry which is preliminary data.</text>
</comment>
<evidence type="ECO:0000313" key="2">
    <source>
        <dbReference type="EMBL" id="TWE08699.1"/>
    </source>
</evidence>
<name>A0A561DZB4_9BACI</name>
<dbReference type="EMBL" id="VIVN01000001">
    <property type="protein sequence ID" value="TWE08699.1"/>
    <property type="molecule type" value="Genomic_DNA"/>
</dbReference>
<keyword evidence="3" id="KW-1185">Reference proteome</keyword>
<dbReference type="Gene3D" id="3.10.180.10">
    <property type="entry name" value="2,3-Dihydroxybiphenyl 1,2-Dioxygenase, domain 1"/>
    <property type="match status" value="1"/>
</dbReference>
<evidence type="ECO:0000256" key="1">
    <source>
        <dbReference type="ARBA" id="ARBA00023251"/>
    </source>
</evidence>
<evidence type="ECO:0008006" key="4">
    <source>
        <dbReference type="Google" id="ProtNLM"/>
    </source>
</evidence>
<protein>
    <recommendedName>
        <fullName evidence="4">Glyoxalase/bleomycin resistance protein/dioxygenase superfamily protein</fullName>
    </recommendedName>
</protein>
<dbReference type="GO" id="GO:0046677">
    <property type="term" value="P:response to antibiotic"/>
    <property type="evidence" value="ECO:0007669"/>
    <property type="project" value="UniProtKB-KW"/>
</dbReference>